<evidence type="ECO:0000313" key="10">
    <source>
        <dbReference type="EMBL" id="KAJ8309712.1"/>
    </source>
</evidence>
<sequence>MFNVYRSFSHTDTFFNMYHTCTRDHVKQAIASDMNKEDGKIRVLICTNAAGMGVIFKGIAHVVNFGSPIELDTFIQQIGRAGRDGAQSDHILIYNGRQLKNIDNLNISVEGHKCCDICSASCNCGKADCNTETFQHSALVHVDDDSDNSKDSSSNEFSENEYYDESDDDGVSNWN</sequence>
<protein>
    <recommendedName>
        <fullName evidence="6">DNA 3'-5' helicase</fullName>
        <ecNumber evidence="6">5.6.2.4</ecNumber>
    </recommendedName>
    <alternativeName>
        <fullName evidence="7">DNA 3'-5' helicase BLM</fullName>
    </alternativeName>
</protein>
<evidence type="ECO:0000256" key="4">
    <source>
        <dbReference type="ARBA" id="ARBA00023242"/>
    </source>
</evidence>
<evidence type="ECO:0000256" key="3">
    <source>
        <dbReference type="ARBA" id="ARBA00023235"/>
    </source>
</evidence>
<keyword evidence="2" id="KW-0238">DNA-binding</keyword>
<evidence type="ECO:0000256" key="1">
    <source>
        <dbReference type="ARBA" id="ARBA00005446"/>
    </source>
</evidence>
<dbReference type="EMBL" id="JARBDR010000640">
    <property type="protein sequence ID" value="KAJ8309712.1"/>
    <property type="molecule type" value="Genomic_DNA"/>
</dbReference>
<evidence type="ECO:0000256" key="2">
    <source>
        <dbReference type="ARBA" id="ARBA00023125"/>
    </source>
</evidence>
<dbReference type="EC" id="5.6.2.4" evidence="6"/>
<dbReference type="SUPFAM" id="SSF52540">
    <property type="entry name" value="P-loop containing nucleoside triphosphate hydrolases"/>
    <property type="match status" value="1"/>
</dbReference>
<keyword evidence="11" id="KW-1185">Reference proteome</keyword>
<organism evidence="10 11">
    <name type="scientific">Tegillarca granosa</name>
    <name type="common">Malaysian cockle</name>
    <name type="synonym">Anadara granosa</name>
    <dbReference type="NCBI Taxonomy" id="220873"/>
    <lineage>
        <taxon>Eukaryota</taxon>
        <taxon>Metazoa</taxon>
        <taxon>Spiralia</taxon>
        <taxon>Lophotrochozoa</taxon>
        <taxon>Mollusca</taxon>
        <taxon>Bivalvia</taxon>
        <taxon>Autobranchia</taxon>
        <taxon>Pteriomorphia</taxon>
        <taxon>Arcoida</taxon>
        <taxon>Arcoidea</taxon>
        <taxon>Arcidae</taxon>
        <taxon>Tegillarca</taxon>
    </lineage>
</organism>
<comment type="similarity">
    <text evidence="1">Belongs to the helicase family. RecQ subfamily.</text>
</comment>
<accession>A0ABQ9EX27</accession>
<evidence type="ECO:0000256" key="8">
    <source>
        <dbReference type="SAM" id="MobiDB-lite"/>
    </source>
</evidence>
<dbReference type="PANTHER" id="PTHR13710">
    <property type="entry name" value="DNA HELICASE RECQ FAMILY MEMBER"/>
    <property type="match status" value="1"/>
</dbReference>
<evidence type="ECO:0000313" key="11">
    <source>
        <dbReference type="Proteomes" id="UP001217089"/>
    </source>
</evidence>
<comment type="caution">
    <text evidence="10">The sequence shown here is derived from an EMBL/GenBank/DDBJ whole genome shotgun (WGS) entry which is preliminary data.</text>
</comment>
<keyword evidence="3" id="KW-0413">Isomerase</keyword>
<keyword evidence="4" id="KW-0539">Nucleus</keyword>
<dbReference type="Proteomes" id="UP001217089">
    <property type="component" value="Unassembled WGS sequence"/>
</dbReference>
<dbReference type="PANTHER" id="PTHR13710:SF153">
    <property type="entry name" value="RECQ-LIKE DNA HELICASE BLM"/>
    <property type="match status" value="1"/>
</dbReference>
<comment type="catalytic activity">
    <reaction evidence="5">
        <text>Couples ATP hydrolysis with the unwinding of duplex DNA by translocating in the 3'-5' direction.</text>
        <dbReference type="EC" id="5.6.2.4"/>
    </reaction>
</comment>
<gene>
    <name evidence="10" type="ORF">KUTeg_011577</name>
</gene>
<proteinExistence type="inferred from homology"/>
<evidence type="ECO:0000256" key="6">
    <source>
        <dbReference type="ARBA" id="ARBA00034808"/>
    </source>
</evidence>
<name>A0ABQ9EX27_TEGGR</name>
<dbReference type="Pfam" id="PF00271">
    <property type="entry name" value="Helicase_C"/>
    <property type="match status" value="1"/>
</dbReference>
<feature type="domain" description="Helicase C-terminal" evidence="9">
    <location>
        <begin position="1"/>
        <end position="120"/>
    </location>
</feature>
<dbReference type="Gene3D" id="3.40.50.300">
    <property type="entry name" value="P-loop containing nucleotide triphosphate hydrolases"/>
    <property type="match status" value="1"/>
</dbReference>
<reference evidence="10 11" key="1">
    <citation type="submission" date="2022-12" db="EMBL/GenBank/DDBJ databases">
        <title>Chromosome-level genome of Tegillarca granosa.</title>
        <authorList>
            <person name="Kim J."/>
        </authorList>
    </citation>
    <scope>NUCLEOTIDE SEQUENCE [LARGE SCALE GENOMIC DNA]</scope>
    <source>
        <strain evidence="10">Teg-2019</strain>
        <tissue evidence="10">Adductor muscle</tissue>
    </source>
</reference>
<dbReference type="SMART" id="SM00490">
    <property type="entry name" value="HELICc"/>
    <property type="match status" value="1"/>
</dbReference>
<evidence type="ECO:0000256" key="5">
    <source>
        <dbReference type="ARBA" id="ARBA00034617"/>
    </source>
</evidence>
<dbReference type="PROSITE" id="PS51194">
    <property type="entry name" value="HELICASE_CTER"/>
    <property type="match status" value="1"/>
</dbReference>
<feature type="compositionally biased region" description="Acidic residues" evidence="8">
    <location>
        <begin position="158"/>
        <end position="175"/>
    </location>
</feature>
<dbReference type="InterPro" id="IPR027417">
    <property type="entry name" value="P-loop_NTPase"/>
</dbReference>
<evidence type="ECO:0000256" key="7">
    <source>
        <dbReference type="ARBA" id="ARBA00044542"/>
    </source>
</evidence>
<evidence type="ECO:0000259" key="9">
    <source>
        <dbReference type="PROSITE" id="PS51194"/>
    </source>
</evidence>
<dbReference type="InterPro" id="IPR001650">
    <property type="entry name" value="Helicase_C-like"/>
</dbReference>
<feature type="region of interest" description="Disordered" evidence="8">
    <location>
        <begin position="144"/>
        <end position="175"/>
    </location>
</feature>